<comment type="caution">
    <text evidence="3">The sequence shown here is derived from an EMBL/GenBank/DDBJ whole genome shotgun (WGS) entry which is preliminary data.</text>
</comment>
<gene>
    <name evidence="3" type="ORF">LSH36_268g01013</name>
</gene>
<feature type="transmembrane region" description="Helical" evidence="1">
    <location>
        <begin position="171"/>
        <end position="191"/>
    </location>
</feature>
<evidence type="ECO:0000256" key="1">
    <source>
        <dbReference type="SAM" id="Phobius"/>
    </source>
</evidence>
<organism evidence="3 4">
    <name type="scientific">Paralvinella palmiformis</name>
    <dbReference type="NCBI Taxonomy" id="53620"/>
    <lineage>
        <taxon>Eukaryota</taxon>
        <taxon>Metazoa</taxon>
        <taxon>Spiralia</taxon>
        <taxon>Lophotrochozoa</taxon>
        <taxon>Annelida</taxon>
        <taxon>Polychaeta</taxon>
        <taxon>Sedentaria</taxon>
        <taxon>Canalipalpata</taxon>
        <taxon>Terebellida</taxon>
        <taxon>Terebelliformia</taxon>
        <taxon>Alvinellidae</taxon>
        <taxon>Paralvinella</taxon>
    </lineage>
</organism>
<protein>
    <recommendedName>
        <fullName evidence="2">Neurotransmitter-gated ion-channel transmembrane domain-containing protein</fullName>
    </recommendedName>
</protein>
<proteinExistence type="predicted"/>
<keyword evidence="1" id="KW-0812">Transmembrane</keyword>
<dbReference type="InterPro" id="IPR006029">
    <property type="entry name" value="Neurotrans-gated_channel_TM"/>
</dbReference>
<dbReference type="GO" id="GO:0006811">
    <property type="term" value="P:monoatomic ion transport"/>
    <property type="evidence" value="ECO:0007669"/>
    <property type="project" value="InterPro"/>
</dbReference>
<dbReference type="GO" id="GO:0016020">
    <property type="term" value="C:membrane"/>
    <property type="evidence" value="ECO:0007669"/>
    <property type="project" value="InterPro"/>
</dbReference>
<dbReference type="InterPro" id="IPR036719">
    <property type="entry name" value="Neuro-gated_channel_TM_sf"/>
</dbReference>
<dbReference type="EMBL" id="JAODUP010000268">
    <property type="protein sequence ID" value="KAK2154470.1"/>
    <property type="molecule type" value="Genomic_DNA"/>
</dbReference>
<keyword evidence="4" id="KW-1185">Reference proteome</keyword>
<evidence type="ECO:0000313" key="4">
    <source>
        <dbReference type="Proteomes" id="UP001208570"/>
    </source>
</evidence>
<keyword evidence="1" id="KW-1133">Transmembrane helix</keyword>
<sequence>MNYFSLSGVYFAAVMFMCTISVSMTVVVLNFHHRNPDMYDMPNWVRRAVCEWLAWMMRMSRPGRDLSRQFLIRKAKMRELEAKNPPSLSLISNVRDADNTIPHTDYPSFRSTTTSTTTTTKVDGGGYHQIRNELLAILNEIRFITHKIKEDNEAADATNDWKFAAMVIDRLCFWIFAFYLTVTTLIIFFSAPNMKYSLGAR</sequence>
<name>A0AAD9JLX6_9ANNE</name>
<feature type="transmembrane region" description="Helical" evidence="1">
    <location>
        <begin position="6"/>
        <end position="31"/>
    </location>
</feature>
<evidence type="ECO:0000259" key="2">
    <source>
        <dbReference type="Pfam" id="PF02932"/>
    </source>
</evidence>
<dbReference type="Pfam" id="PF02932">
    <property type="entry name" value="Neur_chan_memb"/>
    <property type="match status" value="1"/>
</dbReference>
<dbReference type="InterPro" id="IPR038050">
    <property type="entry name" value="Neuro_actylchol_rec"/>
</dbReference>
<accession>A0AAD9JLX6</accession>
<dbReference type="Gene3D" id="1.20.58.390">
    <property type="entry name" value="Neurotransmitter-gated ion-channel transmembrane domain"/>
    <property type="match status" value="2"/>
</dbReference>
<feature type="domain" description="Neurotransmitter-gated ion-channel transmembrane" evidence="2">
    <location>
        <begin position="6"/>
        <end position="188"/>
    </location>
</feature>
<reference evidence="3" key="1">
    <citation type="journal article" date="2023" name="Mol. Biol. Evol.">
        <title>Third-Generation Sequencing Reveals the Adaptive Role of the Epigenome in Three Deep-Sea Polychaetes.</title>
        <authorList>
            <person name="Perez M."/>
            <person name="Aroh O."/>
            <person name="Sun Y."/>
            <person name="Lan Y."/>
            <person name="Juniper S.K."/>
            <person name="Young C.R."/>
            <person name="Angers B."/>
            <person name="Qian P.Y."/>
        </authorList>
    </citation>
    <scope>NUCLEOTIDE SEQUENCE</scope>
    <source>
        <strain evidence="3">P08H-3</strain>
    </source>
</reference>
<dbReference type="Proteomes" id="UP001208570">
    <property type="component" value="Unassembled WGS sequence"/>
</dbReference>
<evidence type="ECO:0000313" key="3">
    <source>
        <dbReference type="EMBL" id="KAK2154470.1"/>
    </source>
</evidence>
<keyword evidence="1" id="KW-0472">Membrane</keyword>
<dbReference type="SUPFAM" id="SSF90112">
    <property type="entry name" value="Neurotransmitter-gated ion-channel transmembrane pore"/>
    <property type="match status" value="1"/>
</dbReference>
<dbReference type="AlphaFoldDB" id="A0AAD9JLX6"/>